<dbReference type="AlphaFoldDB" id="A0A5C3PBC9"/>
<proteinExistence type="predicted"/>
<evidence type="ECO:0000313" key="1">
    <source>
        <dbReference type="EMBL" id="TFK86229.1"/>
    </source>
</evidence>
<name>A0A5C3PBC9_9APHY</name>
<accession>A0A5C3PBC9</accession>
<gene>
    <name evidence="1" type="ORF">K466DRAFT_159524</name>
</gene>
<protein>
    <submittedName>
        <fullName evidence="1">Uncharacterized protein</fullName>
    </submittedName>
</protein>
<dbReference type="InParanoid" id="A0A5C3PBC9"/>
<dbReference type="Proteomes" id="UP000308197">
    <property type="component" value="Unassembled WGS sequence"/>
</dbReference>
<reference evidence="1 2" key="1">
    <citation type="journal article" date="2019" name="Nat. Ecol. Evol.">
        <title>Megaphylogeny resolves global patterns of mushroom evolution.</title>
        <authorList>
            <person name="Varga T."/>
            <person name="Krizsan K."/>
            <person name="Foldi C."/>
            <person name="Dima B."/>
            <person name="Sanchez-Garcia M."/>
            <person name="Sanchez-Ramirez S."/>
            <person name="Szollosi G.J."/>
            <person name="Szarkandi J.G."/>
            <person name="Papp V."/>
            <person name="Albert L."/>
            <person name="Andreopoulos W."/>
            <person name="Angelini C."/>
            <person name="Antonin V."/>
            <person name="Barry K.W."/>
            <person name="Bougher N.L."/>
            <person name="Buchanan P."/>
            <person name="Buyck B."/>
            <person name="Bense V."/>
            <person name="Catcheside P."/>
            <person name="Chovatia M."/>
            <person name="Cooper J."/>
            <person name="Damon W."/>
            <person name="Desjardin D."/>
            <person name="Finy P."/>
            <person name="Geml J."/>
            <person name="Haridas S."/>
            <person name="Hughes K."/>
            <person name="Justo A."/>
            <person name="Karasinski D."/>
            <person name="Kautmanova I."/>
            <person name="Kiss B."/>
            <person name="Kocsube S."/>
            <person name="Kotiranta H."/>
            <person name="LaButti K.M."/>
            <person name="Lechner B.E."/>
            <person name="Liimatainen K."/>
            <person name="Lipzen A."/>
            <person name="Lukacs Z."/>
            <person name="Mihaltcheva S."/>
            <person name="Morgado L.N."/>
            <person name="Niskanen T."/>
            <person name="Noordeloos M.E."/>
            <person name="Ohm R.A."/>
            <person name="Ortiz-Santana B."/>
            <person name="Ovrebo C."/>
            <person name="Racz N."/>
            <person name="Riley R."/>
            <person name="Savchenko A."/>
            <person name="Shiryaev A."/>
            <person name="Soop K."/>
            <person name="Spirin V."/>
            <person name="Szebenyi C."/>
            <person name="Tomsovsky M."/>
            <person name="Tulloss R.E."/>
            <person name="Uehling J."/>
            <person name="Grigoriev I.V."/>
            <person name="Vagvolgyi C."/>
            <person name="Papp T."/>
            <person name="Martin F.M."/>
            <person name="Miettinen O."/>
            <person name="Hibbett D.S."/>
            <person name="Nagy L.G."/>
        </authorList>
    </citation>
    <scope>NUCLEOTIDE SEQUENCE [LARGE SCALE GENOMIC DNA]</scope>
    <source>
        <strain evidence="1 2">HHB13444</strain>
    </source>
</reference>
<sequence length="91" mass="10026">MCYVVFASSRWILGTLDTIVFPGRRPHTVLVLSQTNTTLIPSTHQRRHGLSHACFGPVFCSLPRPSTILLFLGTSPALFWLPHILEAVGAV</sequence>
<keyword evidence="2" id="KW-1185">Reference proteome</keyword>
<dbReference type="EMBL" id="ML211210">
    <property type="protein sequence ID" value="TFK86229.1"/>
    <property type="molecule type" value="Genomic_DNA"/>
</dbReference>
<organism evidence="1 2">
    <name type="scientific">Polyporus arcularius HHB13444</name>
    <dbReference type="NCBI Taxonomy" id="1314778"/>
    <lineage>
        <taxon>Eukaryota</taxon>
        <taxon>Fungi</taxon>
        <taxon>Dikarya</taxon>
        <taxon>Basidiomycota</taxon>
        <taxon>Agaricomycotina</taxon>
        <taxon>Agaricomycetes</taxon>
        <taxon>Polyporales</taxon>
        <taxon>Polyporaceae</taxon>
        <taxon>Polyporus</taxon>
    </lineage>
</organism>
<evidence type="ECO:0000313" key="2">
    <source>
        <dbReference type="Proteomes" id="UP000308197"/>
    </source>
</evidence>